<keyword evidence="3 14" id="KW-0716">Sensory transduction</keyword>
<feature type="domain" description="G-protein coupled receptors family 1 profile" evidence="16">
    <location>
        <begin position="77"/>
        <end position="338"/>
    </location>
</feature>
<feature type="transmembrane region" description="Helical" evidence="14">
    <location>
        <begin position="285"/>
        <end position="311"/>
    </location>
</feature>
<keyword evidence="18" id="KW-1185">Reference proteome</keyword>
<keyword evidence="4 14" id="KW-0812">Transmembrane</keyword>
<protein>
    <recommendedName>
        <fullName evidence="16">G-protein coupled receptors family 1 profile domain-containing protein</fullName>
    </recommendedName>
</protein>
<reference evidence="17" key="4">
    <citation type="submission" date="2025-09" db="UniProtKB">
        <authorList>
            <consortium name="Ensembl"/>
        </authorList>
    </citation>
    <scope>IDENTIFICATION</scope>
</reference>
<keyword evidence="5 14" id="KW-0681">Retinal protein</keyword>
<dbReference type="GO" id="GO:0009881">
    <property type="term" value="F:photoreceptor activity"/>
    <property type="evidence" value="ECO:0007669"/>
    <property type="project" value="UniProtKB-KW"/>
</dbReference>
<dbReference type="InParanoid" id="A0A3P8ZD17"/>
<evidence type="ECO:0000313" key="17">
    <source>
        <dbReference type="Ensembl" id="ENSELUP00000000964.2"/>
    </source>
</evidence>
<feature type="transmembrane region" description="Helical" evidence="14">
    <location>
        <begin position="135"/>
        <end position="156"/>
    </location>
</feature>
<evidence type="ECO:0000256" key="11">
    <source>
        <dbReference type="ARBA" id="ARBA00023170"/>
    </source>
</evidence>
<dbReference type="PROSITE" id="PS00237">
    <property type="entry name" value="G_PROTEIN_RECEP_F1_1"/>
    <property type="match status" value="1"/>
</dbReference>
<dbReference type="FunFam" id="1.20.1070.10:FF:000044">
    <property type="entry name" value="Opsin, ultraviolet-sensitive"/>
    <property type="match status" value="1"/>
</dbReference>
<keyword evidence="6 14" id="KW-1133">Transmembrane helix</keyword>
<evidence type="ECO:0000256" key="15">
    <source>
        <dbReference type="SAM" id="MobiDB-lite"/>
    </source>
</evidence>
<feature type="transmembrane region" description="Helical" evidence="14">
    <location>
        <begin position="222"/>
        <end position="252"/>
    </location>
</feature>
<comment type="function">
    <text evidence="13">Photoreceptor implicated in non-image-forming responses to light.</text>
</comment>
<keyword evidence="10" id="KW-1015">Disulfide bond</keyword>
<evidence type="ECO:0000256" key="7">
    <source>
        <dbReference type="ARBA" id="ARBA00022991"/>
    </source>
</evidence>
<evidence type="ECO:0000256" key="14">
    <source>
        <dbReference type="RuleBase" id="RU004951"/>
    </source>
</evidence>
<dbReference type="GeneTree" id="ENSGT01150000286935"/>
<keyword evidence="12 14" id="KW-0807">Transducer</keyword>
<keyword evidence="7 14" id="KW-0157">Chromophore</keyword>
<evidence type="ECO:0000256" key="2">
    <source>
        <dbReference type="ARBA" id="ARBA00022543"/>
    </source>
</evidence>
<keyword evidence="8 14" id="KW-0297">G-protein coupled receptor</keyword>
<feature type="transmembrane region" description="Helical" evidence="14">
    <location>
        <begin position="177"/>
        <end position="202"/>
    </location>
</feature>
<evidence type="ECO:0000256" key="4">
    <source>
        <dbReference type="ARBA" id="ARBA00022692"/>
    </source>
</evidence>
<dbReference type="GO" id="GO:0007602">
    <property type="term" value="P:phototransduction"/>
    <property type="evidence" value="ECO:0007669"/>
    <property type="project" value="UniProtKB-KW"/>
</dbReference>
<dbReference type="PROSITE" id="PS50262">
    <property type="entry name" value="G_PROTEIN_RECEP_F1_2"/>
    <property type="match status" value="1"/>
</dbReference>
<dbReference type="AlphaFoldDB" id="A0A3P8ZD17"/>
<reference evidence="17" key="2">
    <citation type="submission" date="2020-02" db="EMBL/GenBank/DDBJ databases">
        <title>Esox lucius (northern pike) genome, fEsoLuc1, primary haplotype.</title>
        <authorList>
            <person name="Myers G."/>
            <person name="Karagic N."/>
            <person name="Meyer A."/>
            <person name="Pippel M."/>
            <person name="Reichard M."/>
            <person name="Winkler S."/>
            <person name="Tracey A."/>
            <person name="Sims Y."/>
            <person name="Howe K."/>
            <person name="Rhie A."/>
            <person name="Formenti G."/>
            <person name="Durbin R."/>
            <person name="Fedrigo O."/>
            <person name="Jarvis E.D."/>
        </authorList>
    </citation>
    <scope>NUCLEOTIDE SEQUENCE [LARGE SCALE GENOMIC DNA]</scope>
</reference>
<dbReference type="PRINTS" id="PR00238">
    <property type="entry name" value="OPSIN"/>
</dbReference>
<comment type="caution">
    <text evidence="14">Lacks conserved residue(s) required for the propagation of feature annotation.</text>
</comment>
<dbReference type="Pfam" id="PF00001">
    <property type="entry name" value="7tm_1"/>
    <property type="match status" value="1"/>
</dbReference>
<dbReference type="InterPro" id="IPR050125">
    <property type="entry name" value="GPCR_opsins"/>
</dbReference>
<dbReference type="CDD" id="cd15336">
    <property type="entry name" value="7tmA_Melanopsin"/>
    <property type="match status" value="1"/>
</dbReference>
<dbReference type="Bgee" id="ENSELUG00000002511">
    <property type="expression patterns" value="Expressed in camera-type eye and 4 other cell types or tissues"/>
</dbReference>
<proteinExistence type="inferred from homology"/>
<evidence type="ECO:0000256" key="6">
    <source>
        <dbReference type="ARBA" id="ARBA00022989"/>
    </source>
</evidence>
<dbReference type="PANTHER" id="PTHR24240">
    <property type="entry name" value="OPSIN"/>
    <property type="match status" value="1"/>
</dbReference>
<dbReference type="Proteomes" id="UP000265140">
    <property type="component" value="Chromosome 5"/>
</dbReference>
<dbReference type="InterPro" id="IPR017452">
    <property type="entry name" value="GPCR_Rhodpsn_7TM"/>
</dbReference>
<organism evidence="17 18">
    <name type="scientific">Esox lucius</name>
    <name type="common">Northern pike</name>
    <dbReference type="NCBI Taxonomy" id="8010"/>
    <lineage>
        <taxon>Eukaryota</taxon>
        <taxon>Metazoa</taxon>
        <taxon>Chordata</taxon>
        <taxon>Craniata</taxon>
        <taxon>Vertebrata</taxon>
        <taxon>Euteleostomi</taxon>
        <taxon>Actinopterygii</taxon>
        <taxon>Neopterygii</taxon>
        <taxon>Teleostei</taxon>
        <taxon>Protacanthopterygii</taxon>
        <taxon>Esociformes</taxon>
        <taxon>Esocidae</taxon>
        <taxon>Esox</taxon>
    </lineage>
</organism>
<feature type="compositionally biased region" description="Low complexity" evidence="15">
    <location>
        <begin position="373"/>
        <end position="387"/>
    </location>
</feature>
<gene>
    <name evidence="17" type="primary">OPN4</name>
</gene>
<evidence type="ECO:0000256" key="10">
    <source>
        <dbReference type="ARBA" id="ARBA00023157"/>
    </source>
</evidence>
<dbReference type="InterPro" id="IPR027430">
    <property type="entry name" value="Retinal_BS"/>
</dbReference>
<dbReference type="PRINTS" id="PR00237">
    <property type="entry name" value="GPCRRHODOPSN"/>
</dbReference>
<reference evidence="18" key="1">
    <citation type="journal article" date="2014" name="PLoS ONE">
        <title>The genome and linkage map of the northern pike (Esox lucius): conserved synteny revealed between the salmonid sister group and the Neoteleostei.</title>
        <authorList>
            <person name="Rondeau E.B."/>
            <person name="Minkley D.R."/>
            <person name="Leong J.S."/>
            <person name="Messmer A.M."/>
            <person name="Jantzen J.R."/>
            <person name="von Schalburg K.R."/>
            <person name="Lemon C."/>
            <person name="Bird N.H."/>
            <person name="Koop B.F."/>
        </authorList>
    </citation>
    <scope>NUCLEOTIDE SEQUENCE</scope>
</reference>
<name>A0A3P8ZD17_ESOLU</name>
<feature type="region of interest" description="Disordered" evidence="15">
    <location>
        <begin position="373"/>
        <end position="445"/>
    </location>
</feature>
<evidence type="ECO:0000313" key="18">
    <source>
        <dbReference type="Proteomes" id="UP000265140"/>
    </source>
</evidence>
<keyword evidence="11 14" id="KW-0675">Receptor</keyword>
<dbReference type="GO" id="GO:0004930">
    <property type="term" value="F:G protein-coupled receptor activity"/>
    <property type="evidence" value="ECO:0007669"/>
    <property type="project" value="UniProtKB-KW"/>
</dbReference>
<dbReference type="InterPro" id="IPR001760">
    <property type="entry name" value="Opsin"/>
</dbReference>
<dbReference type="STRING" id="8010.ENSELUP00000026565"/>
<dbReference type="PROSITE" id="PS00238">
    <property type="entry name" value="OPSIN"/>
    <property type="match status" value="1"/>
</dbReference>
<dbReference type="GO" id="GO:0007601">
    <property type="term" value="P:visual perception"/>
    <property type="evidence" value="ECO:0007669"/>
    <property type="project" value="InterPro"/>
</dbReference>
<dbReference type="GO" id="GO:0016020">
    <property type="term" value="C:membrane"/>
    <property type="evidence" value="ECO:0007669"/>
    <property type="project" value="UniProtKB-SubCell"/>
</dbReference>
<feature type="transmembrane region" description="Helical" evidence="14">
    <location>
        <begin position="97"/>
        <end position="123"/>
    </location>
</feature>
<evidence type="ECO:0000256" key="5">
    <source>
        <dbReference type="ARBA" id="ARBA00022925"/>
    </source>
</evidence>
<sequence length="543" mass="60428">MSARPPVSAGSIRAPDPSIGPWNISSVSAHRLMELQPASTSVAMRARWPFPTVDVPEHHHYTLGSIIFAVGITGMVGNFLVMYAFCRSKSLRTPANFFIINLALTDFLMCITQTPTFFINSLYNRWIFGEKACELYAFCGALFGMTSMITLMVIAVDRYFVITRPLASMGVMSRRRALYVMAASWFYCMVWSLPPFFGWSAYVPEGLMTSCSWDYMTFTPSVRAYTMLLFVCVFFIPLFVIIYCYVCIFTTVRSATRTVRKINEGTRDSVKSMHNMRSEWKTAKIALVVILLYVVSWAPYSCVALTAFAGYADMLTPYMNSVPAAIAKASAVHNPIIYAITHPKYRLAISRYIPFMGMLLCVPTRDRFSSSSFMSTRRSTLTSTTSDPNKTSRRRHSSQSDNESALTDIETELSSRPASRQVSIDATKLQPTSSQRSKGHCSLKVKGHDSGVFEKASSHSPSDPVVCRLQHISTLTEPEDISMSEITGLTNILPAQSSLEDIRKGRSSKRVLSGQTHAVIVTSASSHSISLLQRPESHDNSGH</sequence>
<evidence type="ECO:0000256" key="8">
    <source>
        <dbReference type="ARBA" id="ARBA00023040"/>
    </source>
</evidence>
<evidence type="ECO:0000256" key="13">
    <source>
        <dbReference type="ARBA" id="ARBA00059157"/>
    </source>
</evidence>
<dbReference type="Gene3D" id="1.20.1070.10">
    <property type="entry name" value="Rhodopsin 7-helix transmembrane proteins"/>
    <property type="match status" value="1"/>
</dbReference>
<evidence type="ECO:0000256" key="9">
    <source>
        <dbReference type="ARBA" id="ARBA00023136"/>
    </source>
</evidence>
<dbReference type="SUPFAM" id="SSF81321">
    <property type="entry name" value="Family A G protein-coupled receptor-like"/>
    <property type="match status" value="1"/>
</dbReference>
<dbReference type="OMA" id="KKFHKMR"/>
<evidence type="ECO:0000256" key="12">
    <source>
        <dbReference type="ARBA" id="ARBA00023224"/>
    </source>
</evidence>
<dbReference type="Ensembl" id="ENSELUT00000018186.3">
    <property type="protein sequence ID" value="ENSELUP00000000964.2"/>
    <property type="gene ID" value="ENSELUG00000002511.3"/>
</dbReference>
<comment type="similarity">
    <text evidence="14">Belongs to the G-protein coupled receptor 1 family. Opsin subfamily.</text>
</comment>
<evidence type="ECO:0000256" key="1">
    <source>
        <dbReference type="ARBA" id="ARBA00004141"/>
    </source>
</evidence>
<dbReference type="SMART" id="SM01381">
    <property type="entry name" value="7TM_GPCR_Srsx"/>
    <property type="match status" value="1"/>
</dbReference>
<evidence type="ECO:0000259" key="16">
    <source>
        <dbReference type="PROSITE" id="PS50262"/>
    </source>
</evidence>
<feature type="transmembrane region" description="Helical" evidence="14">
    <location>
        <begin position="61"/>
        <end position="85"/>
    </location>
</feature>
<keyword evidence="9 14" id="KW-0472">Membrane</keyword>
<reference evidence="17" key="3">
    <citation type="submission" date="2025-08" db="UniProtKB">
        <authorList>
            <consortium name="Ensembl"/>
        </authorList>
    </citation>
    <scope>IDENTIFICATION</scope>
</reference>
<evidence type="ECO:0000256" key="3">
    <source>
        <dbReference type="ARBA" id="ARBA00022606"/>
    </source>
</evidence>
<keyword evidence="2 14" id="KW-0600">Photoreceptor protein</keyword>
<comment type="subcellular location">
    <subcellularLocation>
        <location evidence="1 14">Membrane</location>
        <topology evidence="1 14">Multi-pass membrane protein</topology>
    </subcellularLocation>
</comment>
<dbReference type="OrthoDB" id="9996086at2759"/>
<dbReference type="InterPro" id="IPR000276">
    <property type="entry name" value="GPCR_Rhodpsn"/>
</dbReference>
<feature type="compositionally biased region" description="Polar residues" evidence="15">
    <location>
        <begin position="412"/>
        <end position="436"/>
    </location>
</feature>
<accession>A0A3P8ZD17</accession>